<name>A0A7S1BAT7_9STRA</name>
<reference evidence="2" key="1">
    <citation type="submission" date="2021-01" db="EMBL/GenBank/DDBJ databases">
        <authorList>
            <person name="Corre E."/>
            <person name="Pelletier E."/>
            <person name="Niang G."/>
            <person name="Scheremetjew M."/>
            <person name="Finn R."/>
            <person name="Kale V."/>
            <person name="Holt S."/>
            <person name="Cochrane G."/>
            <person name="Meng A."/>
            <person name="Brown T."/>
            <person name="Cohen L."/>
        </authorList>
    </citation>
    <scope>NUCLEOTIDE SEQUENCE</scope>
    <source>
        <strain evidence="2">308</strain>
    </source>
</reference>
<sequence length="180" mass="19349">MIVKKRAVIVMIASIYSGTLEKTFAFQACHRHSATHRKLHRHSVGPIFSHPPDEGSTGPKNFFNDGPFAWMAPFMEIGGITEGKRVVWGVLSADAAGDVSDDAAVRLRDEAAADMVNIDGEERARRATAAGYILGAAFLYAVISAIFWDDGGVAGHVSRFGVLPLYVLGQGYRASAQEGL</sequence>
<proteinExistence type="predicted"/>
<keyword evidence="1" id="KW-0472">Membrane</keyword>
<accession>A0A7S1BAT7</accession>
<organism evidence="2">
    <name type="scientific">Corethron hystrix</name>
    <dbReference type="NCBI Taxonomy" id="216773"/>
    <lineage>
        <taxon>Eukaryota</taxon>
        <taxon>Sar</taxon>
        <taxon>Stramenopiles</taxon>
        <taxon>Ochrophyta</taxon>
        <taxon>Bacillariophyta</taxon>
        <taxon>Coscinodiscophyceae</taxon>
        <taxon>Corethrophycidae</taxon>
        <taxon>Corethrales</taxon>
        <taxon>Corethraceae</taxon>
        <taxon>Corethron</taxon>
    </lineage>
</organism>
<evidence type="ECO:0000256" key="1">
    <source>
        <dbReference type="SAM" id="Phobius"/>
    </source>
</evidence>
<keyword evidence="1" id="KW-1133">Transmembrane helix</keyword>
<dbReference type="AlphaFoldDB" id="A0A7S1BAT7"/>
<evidence type="ECO:0000313" key="2">
    <source>
        <dbReference type="EMBL" id="CAD8880700.1"/>
    </source>
</evidence>
<keyword evidence="1" id="KW-0812">Transmembrane</keyword>
<protein>
    <submittedName>
        <fullName evidence="2">Uncharacterized protein</fullName>
    </submittedName>
</protein>
<gene>
    <name evidence="2" type="ORF">CHYS00102_LOCUS7886</name>
</gene>
<feature type="transmembrane region" description="Helical" evidence="1">
    <location>
        <begin position="129"/>
        <end position="148"/>
    </location>
</feature>
<dbReference type="EMBL" id="HBFR01010937">
    <property type="protein sequence ID" value="CAD8880700.1"/>
    <property type="molecule type" value="Transcribed_RNA"/>
</dbReference>